<gene>
    <name evidence="16" type="primary">thrZ</name>
    <name evidence="14" type="synonym">thrS</name>
    <name evidence="16" type="ORF">BABL1_gene_412</name>
</gene>
<dbReference type="Proteomes" id="UP000018769">
    <property type="component" value="Chromosome I"/>
</dbReference>
<feature type="binding site" evidence="14">
    <location>
        <position position="446"/>
    </location>
    <ligand>
        <name>Zn(2+)</name>
        <dbReference type="ChEBI" id="CHEBI:29105"/>
        <note>catalytic</note>
    </ligand>
</feature>
<sequence>MESKEDLKVLRHSAAHLLAHALSELYPEVKLTIGPATEEGFFYDIILPNNLKEEDLDIIEKRMHEISDLDYKIEHKEISKQEARELYKNNPFKLELIDNIPGDYVGLSVQGDFKDLCRGGHVLSTGEIKYFKLTGLSGSYWRASRENQALQRVHGTAFFTKEDFDNYEKRIEEALRYDHRRLSKQLDLFSFNQEAVGFPFFHPKGKAVLNVLINYMRKLHYYNNYKEISTPTLLNDELWHRSGHYAHYKENMYFTCVDEASYAIKPMNCPGSFLIFKTRPRSYKELPLKLAEFGHVHRHELSGVLHGLLRVRAFTQDDAHIYCTLEQIEQEVLTILNIAFDVLKKCEFADINLALSTKPEKAMGDDNIWQNATNSLKNALDKLGYPYAIKEGEGAFYGPKIEIVIKDSMGRQWQCGTVQLDFFQAENFDLKYVASSGGFERPVIIHQAIYGSLERFFAILLEHYKGNLPFWLAPIQLSILTITDQQKDYAQKVKNVIERERIRFEIDESSDPINAKIKSAQTEKIPLMLILGKKEEENNSVSIRYQNGKQEFNVSLELLVEKLRILNQ</sequence>
<reference evidence="16 17" key="1">
    <citation type="journal article" date="2015" name="Biol. Direct">
        <title>Babela massiliensis, a representative of a widespread bacterial phylum with unusual adaptations to parasitism in amoebae.</title>
        <authorList>
            <person name="Pagnier I."/>
            <person name="Yutin N."/>
            <person name="Croce O."/>
            <person name="Makarova K.S."/>
            <person name="Wolf Y.I."/>
            <person name="Benamar S."/>
            <person name="Raoult D."/>
            <person name="Koonin E.V."/>
            <person name="La Scola B."/>
        </authorList>
    </citation>
    <scope>NUCLEOTIDE SEQUENCE [LARGE SCALE GENOMIC DNA]</scope>
    <source>
        <strain evidence="17">BABL1</strain>
    </source>
</reference>
<dbReference type="Gene3D" id="3.30.930.10">
    <property type="entry name" value="Bira Bifunctional Protein, Domain 2"/>
    <property type="match status" value="1"/>
</dbReference>
<dbReference type="FunFam" id="3.30.980.10:FF:000005">
    <property type="entry name" value="Threonyl-tRNA synthetase, mitochondrial"/>
    <property type="match status" value="1"/>
</dbReference>
<keyword evidence="10 14" id="KW-0694">RNA-binding</keyword>
<dbReference type="SUPFAM" id="SSF55681">
    <property type="entry name" value="Class II aaRS and biotin synthetases"/>
    <property type="match status" value="1"/>
</dbReference>
<dbReference type="NCBIfam" id="TIGR00418">
    <property type="entry name" value="thrS"/>
    <property type="match status" value="1"/>
</dbReference>
<evidence type="ECO:0000256" key="2">
    <source>
        <dbReference type="ARBA" id="ARBA00008226"/>
    </source>
</evidence>
<dbReference type="SUPFAM" id="SSF52954">
    <property type="entry name" value="Class II aaRS ABD-related"/>
    <property type="match status" value="1"/>
</dbReference>
<protein>
    <recommendedName>
        <fullName evidence="14">Threonine--tRNA ligase</fullName>
        <ecNumber evidence="14">6.1.1.3</ecNumber>
    </recommendedName>
    <alternativeName>
        <fullName evidence="14">Threonyl-tRNA synthetase</fullName>
        <shortName evidence="14">ThrRS</shortName>
    </alternativeName>
</protein>
<dbReference type="Gene3D" id="3.30.980.10">
    <property type="entry name" value="Threonyl-trna Synthetase, Chain A, domain 2"/>
    <property type="match status" value="1"/>
</dbReference>
<evidence type="ECO:0000313" key="16">
    <source>
        <dbReference type="EMBL" id="CDK30604.1"/>
    </source>
</evidence>
<dbReference type="PANTHER" id="PTHR11451">
    <property type="entry name" value="THREONINE-TRNA LIGASE"/>
    <property type="match status" value="1"/>
</dbReference>
<organism evidence="16 17">
    <name type="scientific">Candidatus Babela massiliensis</name>
    <dbReference type="NCBI Taxonomy" id="673862"/>
    <lineage>
        <taxon>Bacteria</taxon>
        <taxon>Candidatus Babelota</taxon>
        <taxon>Candidatus Babeliae</taxon>
        <taxon>Candidatus Babeliales</taxon>
        <taxon>Candidatus Babeliaceae</taxon>
        <taxon>Candidatus Babela</taxon>
    </lineage>
</organism>
<dbReference type="PANTHER" id="PTHR11451:SF44">
    <property type="entry name" value="THREONINE--TRNA LIGASE, CHLOROPLASTIC_MITOCHONDRIAL 2"/>
    <property type="match status" value="1"/>
</dbReference>
<evidence type="ECO:0000256" key="9">
    <source>
        <dbReference type="ARBA" id="ARBA00022840"/>
    </source>
</evidence>
<accession>V6DGC4</accession>
<dbReference type="GO" id="GO:0046872">
    <property type="term" value="F:metal ion binding"/>
    <property type="evidence" value="ECO:0007669"/>
    <property type="project" value="UniProtKB-KW"/>
</dbReference>
<dbReference type="eggNOG" id="COG0441">
    <property type="taxonomic scope" value="Bacteria"/>
</dbReference>
<keyword evidence="12 14" id="KW-0030">Aminoacyl-tRNA synthetase</keyword>
<dbReference type="Pfam" id="PF00587">
    <property type="entry name" value="tRNA-synt_2b"/>
    <property type="match status" value="1"/>
</dbReference>
<dbReference type="InterPro" id="IPR004154">
    <property type="entry name" value="Anticodon-bd"/>
</dbReference>
<evidence type="ECO:0000256" key="11">
    <source>
        <dbReference type="ARBA" id="ARBA00022917"/>
    </source>
</evidence>
<dbReference type="PRINTS" id="PR01047">
    <property type="entry name" value="TRNASYNTHTHR"/>
</dbReference>
<dbReference type="GO" id="GO:0006435">
    <property type="term" value="P:threonyl-tRNA aminoacylation"/>
    <property type="evidence" value="ECO:0007669"/>
    <property type="project" value="UniProtKB-UniRule"/>
</dbReference>
<name>V6DGC4_9BACT</name>
<keyword evidence="5 14" id="KW-0436">Ligase</keyword>
<dbReference type="KEGG" id="dpb:BABL1_gene_412"/>
<proteinExistence type="inferred from homology"/>
<comment type="similarity">
    <text evidence="2 14">Belongs to the class-II aminoacyl-tRNA synthetase family.</text>
</comment>
<comment type="catalytic activity">
    <reaction evidence="13 14">
        <text>tRNA(Thr) + L-threonine + ATP = L-threonyl-tRNA(Thr) + AMP + diphosphate + H(+)</text>
        <dbReference type="Rhea" id="RHEA:24624"/>
        <dbReference type="Rhea" id="RHEA-COMP:9670"/>
        <dbReference type="Rhea" id="RHEA-COMP:9704"/>
        <dbReference type="ChEBI" id="CHEBI:15378"/>
        <dbReference type="ChEBI" id="CHEBI:30616"/>
        <dbReference type="ChEBI" id="CHEBI:33019"/>
        <dbReference type="ChEBI" id="CHEBI:57926"/>
        <dbReference type="ChEBI" id="CHEBI:78442"/>
        <dbReference type="ChEBI" id="CHEBI:78534"/>
        <dbReference type="ChEBI" id="CHEBI:456215"/>
        <dbReference type="EC" id="6.1.1.3"/>
    </reaction>
</comment>
<dbReference type="EC" id="6.1.1.3" evidence="14"/>
<dbReference type="GO" id="GO:0004829">
    <property type="term" value="F:threonine-tRNA ligase activity"/>
    <property type="evidence" value="ECO:0007669"/>
    <property type="project" value="UniProtKB-UniRule"/>
</dbReference>
<keyword evidence="6 14" id="KW-0479">Metal-binding</keyword>
<evidence type="ECO:0000256" key="4">
    <source>
        <dbReference type="ARBA" id="ARBA00022555"/>
    </source>
</evidence>
<dbReference type="InterPro" id="IPR033728">
    <property type="entry name" value="ThrRS_core"/>
</dbReference>
<evidence type="ECO:0000256" key="3">
    <source>
        <dbReference type="ARBA" id="ARBA00022490"/>
    </source>
</evidence>
<dbReference type="SMART" id="SM00863">
    <property type="entry name" value="tRNA_SAD"/>
    <property type="match status" value="1"/>
</dbReference>
<evidence type="ECO:0000256" key="6">
    <source>
        <dbReference type="ARBA" id="ARBA00022723"/>
    </source>
</evidence>
<evidence type="ECO:0000256" key="13">
    <source>
        <dbReference type="ARBA" id="ARBA00049515"/>
    </source>
</evidence>
<dbReference type="PROSITE" id="PS50862">
    <property type="entry name" value="AA_TRNA_LIGASE_II"/>
    <property type="match status" value="1"/>
</dbReference>
<dbReference type="SUPFAM" id="SSF55186">
    <property type="entry name" value="ThrRS/AlaRS common domain"/>
    <property type="match status" value="1"/>
</dbReference>
<keyword evidence="8 14" id="KW-0862">Zinc</keyword>
<dbReference type="CDD" id="cd00860">
    <property type="entry name" value="ThrRS_anticodon"/>
    <property type="match status" value="1"/>
</dbReference>
<comment type="cofactor">
    <cofactor evidence="14">
        <name>Zn(2+)</name>
        <dbReference type="ChEBI" id="CHEBI:29105"/>
    </cofactor>
    <text evidence="14">Binds 1 zinc ion per subunit.</text>
</comment>
<dbReference type="FunFam" id="3.30.930.10:FF:000019">
    <property type="entry name" value="Threonine--tRNA ligase"/>
    <property type="match status" value="1"/>
</dbReference>
<keyword evidence="3 14" id="KW-0963">Cytoplasm</keyword>
<evidence type="ECO:0000259" key="15">
    <source>
        <dbReference type="PROSITE" id="PS50862"/>
    </source>
</evidence>
<comment type="subunit">
    <text evidence="14">Homodimer.</text>
</comment>
<feature type="binding site" evidence="14">
    <location>
        <position position="269"/>
    </location>
    <ligand>
        <name>Zn(2+)</name>
        <dbReference type="ChEBI" id="CHEBI:29105"/>
        <note>catalytic</note>
    </ligand>
</feature>
<dbReference type="Pfam" id="PF07973">
    <property type="entry name" value="tRNA_SAD"/>
    <property type="match status" value="1"/>
</dbReference>
<feature type="region of interest" description="Catalytic" evidence="14">
    <location>
        <begin position="178"/>
        <end position="469"/>
    </location>
</feature>
<dbReference type="STRING" id="673862.BABL1_gene_412"/>
<evidence type="ECO:0000313" key="17">
    <source>
        <dbReference type="Proteomes" id="UP000018769"/>
    </source>
</evidence>
<feature type="binding site" evidence="14">
    <location>
        <position position="320"/>
    </location>
    <ligand>
        <name>Zn(2+)</name>
        <dbReference type="ChEBI" id="CHEBI:29105"/>
        <note>catalytic</note>
    </ligand>
</feature>
<dbReference type="InterPro" id="IPR012947">
    <property type="entry name" value="tRNA_SAD"/>
</dbReference>
<dbReference type="InterPro" id="IPR047246">
    <property type="entry name" value="ThrRS_anticodon"/>
</dbReference>
<keyword evidence="4 14" id="KW-0820">tRNA-binding</keyword>
<dbReference type="GO" id="GO:0005737">
    <property type="term" value="C:cytoplasm"/>
    <property type="evidence" value="ECO:0007669"/>
    <property type="project" value="UniProtKB-SubCell"/>
</dbReference>
<dbReference type="AlphaFoldDB" id="V6DGC4"/>
<comment type="subcellular location">
    <subcellularLocation>
        <location evidence="1 14">Cytoplasm</location>
    </subcellularLocation>
</comment>
<dbReference type="FunFam" id="3.40.50.800:FF:000001">
    <property type="entry name" value="Threonine--tRNA ligase"/>
    <property type="match status" value="1"/>
</dbReference>
<feature type="domain" description="Aminoacyl-transfer RNA synthetases class-II family profile" evidence="15">
    <location>
        <begin position="210"/>
        <end position="469"/>
    </location>
</feature>
<keyword evidence="9 14" id="KW-0067">ATP-binding</keyword>
<keyword evidence="17" id="KW-1185">Reference proteome</keyword>
<dbReference type="CDD" id="cd00771">
    <property type="entry name" value="ThrRS_core"/>
    <property type="match status" value="1"/>
</dbReference>
<dbReference type="Pfam" id="PF03129">
    <property type="entry name" value="HGTP_anticodon"/>
    <property type="match status" value="1"/>
</dbReference>
<evidence type="ECO:0000256" key="8">
    <source>
        <dbReference type="ARBA" id="ARBA00022833"/>
    </source>
</evidence>
<dbReference type="EMBL" id="HG793133">
    <property type="protein sequence ID" value="CDK30604.1"/>
    <property type="molecule type" value="Genomic_DNA"/>
</dbReference>
<dbReference type="HAMAP" id="MF_00184">
    <property type="entry name" value="Thr_tRNA_synth"/>
    <property type="match status" value="1"/>
</dbReference>
<keyword evidence="7 14" id="KW-0547">Nucleotide-binding</keyword>
<evidence type="ECO:0000256" key="1">
    <source>
        <dbReference type="ARBA" id="ARBA00004496"/>
    </source>
</evidence>
<evidence type="ECO:0000256" key="12">
    <source>
        <dbReference type="ARBA" id="ARBA00023146"/>
    </source>
</evidence>
<dbReference type="InterPro" id="IPR006195">
    <property type="entry name" value="aa-tRNA-synth_II"/>
</dbReference>
<dbReference type="GO" id="GO:0000049">
    <property type="term" value="F:tRNA binding"/>
    <property type="evidence" value="ECO:0007669"/>
    <property type="project" value="UniProtKB-KW"/>
</dbReference>
<dbReference type="PATRIC" id="fig|673862.3.peg.489"/>
<dbReference type="RefSeq" id="WP_023791996.1">
    <property type="nucleotide sequence ID" value="NC_023003.1"/>
</dbReference>
<dbReference type="InterPro" id="IPR036621">
    <property type="entry name" value="Anticodon-bd_dom_sf"/>
</dbReference>
<evidence type="ECO:0000256" key="7">
    <source>
        <dbReference type="ARBA" id="ARBA00022741"/>
    </source>
</evidence>
<evidence type="ECO:0000256" key="10">
    <source>
        <dbReference type="ARBA" id="ARBA00022884"/>
    </source>
</evidence>
<evidence type="ECO:0000256" key="14">
    <source>
        <dbReference type="HAMAP-Rule" id="MF_00184"/>
    </source>
</evidence>
<dbReference type="InterPro" id="IPR002314">
    <property type="entry name" value="aa-tRNA-synt_IIb"/>
</dbReference>
<dbReference type="InterPro" id="IPR002320">
    <property type="entry name" value="Thr-tRNA-ligase_IIa"/>
</dbReference>
<evidence type="ECO:0000256" key="5">
    <source>
        <dbReference type="ARBA" id="ARBA00022598"/>
    </source>
</evidence>
<dbReference type="InterPro" id="IPR018163">
    <property type="entry name" value="Thr/Ala-tRNA-synth_IIc_edit"/>
</dbReference>
<dbReference type="InterPro" id="IPR045864">
    <property type="entry name" value="aa-tRNA-synth_II/BPL/LPL"/>
</dbReference>
<keyword evidence="11 14" id="KW-0648">Protein biosynthesis</keyword>
<dbReference type="GO" id="GO:0005524">
    <property type="term" value="F:ATP binding"/>
    <property type="evidence" value="ECO:0007669"/>
    <property type="project" value="UniProtKB-UniRule"/>
</dbReference>
<dbReference type="HOGENOM" id="CLU_008554_0_1_7"/>
<dbReference type="Gene3D" id="3.40.50.800">
    <property type="entry name" value="Anticodon-binding domain"/>
    <property type="match status" value="1"/>
</dbReference>